<dbReference type="AlphaFoldDB" id="A0A177K8X5"/>
<evidence type="ECO:0000313" key="2">
    <source>
        <dbReference type="Proteomes" id="UP000076998"/>
    </source>
</evidence>
<dbReference type="Proteomes" id="UP000076998">
    <property type="component" value="Unassembled WGS sequence"/>
</dbReference>
<gene>
    <name evidence="1" type="ORF">AYL44_09575</name>
</gene>
<comment type="caution">
    <text evidence="1">The sequence shown here is derived from an EMBL/GenBank/DDBJ whole genome shotgun (WGS) entry which is preliminary data.</text>
</comment>
<name>A0A177K8X5_9MICO</name>
<accession>A0A177K8X5</accession>
<evidence type="ECO:0000313" key="1">
    <source>
        <dbReference type="EMBL" id="OAH49823.1"/>
    </source>
</evidence>
<protein>
    <submittedName>
        <fullName evidence="1">Uncharacterized protein</fullName>
    </submittedName>
</protein>
<dbReference type="EMBL" id="LSTV01000003">
    <property type="protein sequence ID" value="OAH49823.1"/>
    <property type="molecule type" value="Genomic_DNA"/>
</dbReference>
<reference evidence="1 2" key="1">
    <citation type="submission" date="2016-02" db="EMBL/GenBank/DDBJ databases">
        <authorList>
            <person name="Wen L."/>
            <person name="He K."/>
            <person name="Yang H."/>
        </authorList>
    </citation>
    <scope>NUCLEOTIDE SEQUENCE [LARGE SCALE GENOMIC DNA]</scope>
    <source>
        <strain evidence="1 2">CD11_3</strain>
    </source>
</reference>
<sequence>MLAQSIFTLVESRRSRLMQAELMRAAARLVRDEISGSMEAVHDTIARRMWWGDELDSEPQITHEDRKALAANADAETLRRSFGSLRRYSQLRRLRSRRLAVSAESALAREELIEAVAVFLDLATARRLLSEFTGYGTAPFRRPVHIDDEVLDAALRSVELDSADSLIRLIERREKAPNVASHNRSKGNTPAR</sequence>
<proteinExistence type="predicted"/>
<organism evidence="1 2">
    <name type="scientific">Microbacterium oleivorans</name>
    <dbReference type="NCBI Taxonomy" id="273677"/>
    <lineage>
        <taxon>Bacteria</taxon>
        <taxon>Bacillati</taxon>
        <taxon>Actinomycetota</taxon>
        <taxon>Actinomycetes</taxon>
        <taxon>Micrococcales</taxon>
        <taxon>Microbacteriaceae</taxon>
        <taxon>Microbacterium</taxon>
    </lineage>
</organism>